<protein>
    <recommendedName>
        <fullName evidence="1">DUF3298 domain-containing protein</fullName>
    </recommendedName>
</protein>
<evidence type="ECO:0000313" key="3">
    <source>
        <dbReference type="Proteomes" id="UP000192731"/>
    </source>
</evidence>
<accession>A0A1W1UY07</accession>
<reference evidence="2 3" key="1">
    <citation type="submission" date="2017-04" db="EMBL/GenBank/DDBJ databases">
        <authorList>
            <person name="Afonso C.L."/>
            <person name="Miller P.J."/>
            <person name="Scott M.A."/>
            <person name="Spackman E."/>
            <person name="Goraichik I."/>
            <person name="Dimitrov K.M."/>
            <person name="Suarez D.L."/>
            <person name="Swayne D.E."/>
        </authorList>
    </citation>
    <scope>NUCLEOTIDE SEQUENCE [LARGE SCALE GENOMIC DNA]</scope>
    <source>
        <strain evidence="2 3">DSM 11270</strain>
    </source>
</reference>
<gene>
    <name evidence="2" type="ORF">SAMN00017405_1684</name>
</gene>
<dbReference type="InterPro" id="IPR021729">
    <property type="entry name" value="DUF3298"/>
</dbReference>
<dbReference type="Pfam" id="PF11738">
    <property type="entry name" value="DUF3298"/>
    <property type="match status" value="1"/>
</dbReference>
<dbReference type="RefSeq" id="WP_084052499.1">
    <property type="nucleotide sequence ID" value="NZ_FWWT01000012.1"/>
</dbReference>
<name>A0A1W1UY07_DESTI</name>
<dbReference type="Gene3D" id="3.90.640.20">
    <property type="entry name" value="Heat-shock cognate protein, ATPase"/>
    <property type="match status" value="1"/>
</dbReference>
<sequence>MKSRKNGFSKGVTVAASTALIFGLLTVGVNTSPVLAQNLGEAPVVGKIVKVLTFREYKIDEEKFAADIKVPEIKGLENKDLENGLNEKYLEENKKLYADFIKEMEDLKKQNGGNIAVDSGYEVKTDNEKIFSVSRYITQIAASATTTLNHDTIDKQKQILLTLPSLFKDEGYVEVISKNIISQMRDQMKKDEGKVYWTKEQVDESLDMDYFKKIKKDQDFYINPEGKLVISFNEYEVAPGYMGTVEFVIPTKAIQDVLVGNEYIK</sequence>
<proteinExistence type="predicted"/>
<keyword evidence="3" id="KW-1185">Reference proteome</keyword>
<dbReference type="InterPro" id="IPR037126">
    <property type="entry name" value="PdaC/RsiV-like_sf"/>
</dbReference>
<dbReference type="EMBL" id="FWWT01000012">
    <property type="protein sequence ID" value="SMB85860.1"/>
    <property type="molecule type" value="Genomic_DNA"/>
</dbReference>
<dbReference type="Gene3D" id="3.30.565.40">
    <property type="entry name" value="Fervidobacterium nodosum Rt17-B1 like"/>
    <property type="match status" value="1"/>
</dbReference>
<dbReference type="AlphaFoldDB" id="A0A1W1UY07"/>
<feature type="domain" description="DUF3298" evidence="1">
    <location>
        <begin position="166"/>
        <end position="251"/>
    </location>
</feature>
<dbReference type="STRING" id="656914.SAMN00017405_1684"/>
<dbReference type="OrthoDB" id="4990at2"/>
<evidence type="ECO:0000259" key="1">
    <source>
        <dbReference type="Pfam" id="PF11738"/>
    </source>
</evidence>
<organism evidence="2 3">
    <name type="scientific">Desulfonispora thiosulfatigenes DSM 11270</name>
    <dbReference type="NCBI Taxonomy" id="656914"/>
    <lineage>
        <taxon>Bacteria</taxon>
        <taxon>Bacillati</taxon>
        <taxon>Bacillota</taxon>
        <taxon>Clostridia</taxon>
        <taxon>Eubacteriales</taxon>
        <taxon>Peptococcaceae</taxon>
        <taxon>Desulfonispora</taxon>
    </lineage>
</organism>
<dbReference type="Proteomes" id="UP000192731">
    <property type="component" value="Unassembled WGS sequence"/>
</dbReference>
<evidence type="ECO:0000313" key="2">
    <source>
        <dbReference type="EMBL" id="SMB85860.1"/>
    </source>
</evidence>